<evidence type="ECO:0000256" key="1">
    <source>
        <dbReference type="SAM" id="Phobius"/>
    </source>
</evidence>
<protein>
    <submittedName>
        <fullName evidence="2">Uncharacterized protein</fullName>
    </submittedName>
</protein>
<accession>A0A6J4P9W0</accession>
<feature type="transmembrane region" description="Helical" evidence="1">
    <location>
        <begin position="109"/>
        <end position="129"/>
    </location>
</feature>
<gene>
    <name evidence="2" type="ORF">AVDCRST_MAG15-1515</name>
</gene>
<keyword evidence="1" id="KW-1133">Transmembrane helix</keyword>
<reference evidence="2" key="1">
    <citation type="submission" date="2020-02" db="EMBL/GenBank/DDBJ databases">
        <authorList>
            <person name="Meier V. D."/>
        </authorList>
    </citation>
    <scope>NUCLEOTIDE SEQUENCE</scope>
    <source>
        <strain evidence="2">AVDCRST_MAG15</strain>
    </source>
</reference>
<proteinExistence type="predicted"/>
<evidence type="ECO:0000313" key="2">
    <source>
        <dbReference type="EMBL" id="CAA9408571.1"/>
    </source>
</evidence>
<sequence>MRADALGVLGELGSSVAGQGFLLAGTAAVFVAAPDIDHMALRILHHRSILTHSVLLPLLVLWFAPELGPAAASGAALGVAVHLAADLLSPSRGFGRIWLPEPFQVSLGGWSPLWLMLNALACAWLALDVLPPGEIWRLMAGGVGAAMAVGYGLVRERSLLSALVALAVIAGGHVAEGWLRLT</sequence>
<dbReference type="AlphaFoldDB" id="A0A6J4P9W0"/>
<feature type="transmembrane region" description="Helical" evidence="1">
    <location>
        <begin position="12"/>
        <end position="32"/>
    </location>
</feature>
<feature type="transmembrane region" description="Helical" evidence="1">
    <location>
        <begin position="70"/>
        <end position="88"/>
    </location>
</feature>
<keyword evidence="1" id="KW-0472">Membrane</keyword>
<name>A0A6J4P9W0_9RHOB</name>
<feature type="transmembrane region" description="Helical" evidence="1">
    <location>
        <begin position="135"/>
        <end position="154"/>
    </location>
</feature>
<dbReference type="EMBL" id="CADCUU010000207">
    <property type="protein sequence ID" value="CAA9408571.1"/>
    <property type="molecule type" value="Genomic_DNA"/>
</dbReference>
<keyword evidence="1" id="KW-0812">Transmembrane</keyword>
<feature type="transmembrane region" description="Helical" evidence="1">
    <location>
        <begin position="159"/>
        <end position="179"/>
    </location>
</feature>
<organism evidence="2">
    <name type="scientific">uncultured Rubellimicrobium sp</name>
    <dbReference type="NCBI Taxonomy" id="543078"/>
    <lineage>
        <taxon>Bacteria</taxon>
        <taxon>Pseudomonadati</taxon>
        <taxon>Pseudomonadota</taxon>
        <taxon>Alphaproteobacteria</taxon>
        <taxon>Rhodobacterales</taxon>
        <taxon>Roseobacteraceae</taxon>
        <taxon>Rubellimicrobium</taxon>
        <taxon>environmental samples</taxon>
    </lineage>
</organism>